<dbReference type="Pfam" id="PF07332">
    <property type="entry name" value="Phage_holin_3_6"/>
    <property type="match status" value="1"/>
</dbReference>
<evidence type="ECO:0000313" key="3">
    <source>
        <dbReference type="EMBL" id="SMY00886.1"/>
    </source>
</evidence>
<dbReference type="InterPro" id="IPR009937">
    <property type="entry name" value="Phage_holin_3_6"/>
</dbReference>
<proteinExistence type="predicted"/>
<dbReference type="EMBL" id="FXZC01000014">
    <property type="protein sequence ID" value="SMY00886.1"/>
    <property type="molecule type" value="Genomic_DNA"/>
</dbReference>
<accession>A0A2H1KMD5</accession>
<dbReference type="RefSeq" id="WP_101624975.1">
    <property type="nucleotide sequence ID" value="NZ_FXZC01000014.1"/>
</dbReference>
<protein>
    <submittedName>
        <fullName evidence="3">Holin-X, holin superfamily III</fullName>
    </submittedName>
</protein>
<feature type="compositionally biased region" description="Basic and acidic residues" evidence="1">
    <location>
        <begin position="115"/>
        <end position="137"/>
    </location>
</feature>
<evidence type="ECO:0000256" key="2">
    <source>
        <dbReference type="SAM" id="Phobius"/>
    </source>
</evidence>
<reference evidence="3 4" key="1">
    <citation type="submission" date="2017-03" db="EMBL/GenBank/DDBJ databases">
        <authorList>
            <person name="Afonso C.L."/>
            <person name="Miller P.J."/>
            <person name="Scott M.A."/>
            <person name="Spackman E."/>
            <person name="Goraichik I."/>
            <person name="Dimitrov K.M."/>
            <person name="Suarez D.L."/>
            <person name="Swayne D.E."/>
        </authorList>
    </citation>
    <scope>NUCLEOTIDE SEQUENCE [LARGE SCALE GENOMIC DNA]</scope>
    <source>
        <strain evidence="3 4">CIP 102111</strain>
    </source>
</reference>
<dbReference type="GeneID" id="99772589"/>
<organism evidence="3 4">
    <name type="scientific">Brevibacterium casei CIP 102111</name>
    <dbReference type="NCBI Taxonomy" id="1255625"/>
    <lineage>
        <taxon>Bacteria</taxon>
        <taxon>Bacillati</taxon>
        <taxon>Actinomycetota</taxon>
        <taxon>Actinomycetes</taxon>
        <taxon>Micrococcales</taxon>
        <taxon>Brevibacteriaceae</taxon>
        <taxon>Brevibacterium</taxon>
    </lineage>
</organism>
<feature type="region of interest" description="Disordered" evidence="1">
    <location>
        <begin position="111"/>
        <end position="137"/>
    </location>
</feature>
<dbReference type="AlphaFoldDB" id="A0A2H1KMD5"/>
<evidence type="ECO:0000313" key="4">
    <source>
        <dbReference type="Proteomes" id="UP000234333"/>
    </source>
</evidence>
<dbReference type="Proteomes" id="UP000234333">
    <property type="component" value="Unassembled WGS sequence"/>
</dbReference>
<gene>
    <name evidence="3" type="ORF">BC102111_03458</name>
</gene>
<sequence length="137" mass="14058">MNDPSSLPSLSTGELVSQLSEQASRLIRDEIQLAQIEMSTKAKKAGLGAGLLGASGVIALYGLGAGIATAIIALALIMPAWLAGLVVTVFLLAIAGVGAVIGKRKVSETTPVPERTVEAAKETVDTLKKGARDGRHK</sequence>
<evidence type="ECO:0000256" key="1">
    <source>
        <dbReference type="SAM" id="MobiDB-lite"/>
    </source>
</evidence>
<keyword evidence="2" id="KW-0812">Transmembrane</keyword>
<feature type="transmembrane region" description="Helical" evidence="2">
    <location>
        <begin position="80"/>
        <end position="101"/>
    </location>
</feature>
<feature type="transmembrane region" description="Helical" evidence="2">
    <location>
        <begin position="47"/>
        <end position="74"/>
    </location>
</feature>
<name>A0A2H1KMD5_9MICO</name>
<keyword evidence="2" id="KW-1133">Transmembrane helix</keyword>
<keyword evidence="2" id="KW-0472">Membrane</keyword>